<dbReference type="AlphaFoldDB" id="A0A0V1CXH2"/>
<evidence type="ECO:0000256" key="2">
    <source>
        <dbReference type="SAM" id="SignalP"/>
    </source>
</evidence>
<keyword evidence="2" id="KW-0732">Signal</keyword>
<feature type="compositionally biased region" description="Basic and acidic residues" evidence="1">
    <location>
        <begin position="93"/>
        <end position="113"/>
    </location>
</feature>
<dbReference type="OrthoDB" id="5915362at2759"/>
<feature type="chain" id="PRO_5006876315" evidence="2">
    <location>
        <begin position="18"/>
        <end position="248"/>
    </location>
</feature>
<reference evidence="3 4" key="1">
    <citation type="submission" date="2015-01" db="EMBL/GenBank/DDBJ databases">
        <title>Evolution of Trichinella species and genotypes.</title>
        <authorList>
            <person name="Korhonen P.K."/>
            <person name="Edoardo P."/>
            <person name="Giuseppe L.R."/>
            <person name="Gasser R.B."/>
        </authorList>
    </citation>
    <scope>NUCLEOTIDE SEQUENCE [LARGE SCALE GENOMIC DNA]</scope>
    <source>
        <strain evidence="3">ISS120</strain>
    </source>
</reference>
<feature type="signal peptide" evidence="2">
    <location>
        <begin position="1"/>
        <end position="17"/>
    </location>
</feature>
<evidence type="ECO:0000256" key="1">
    <source>
        <dbReference type="SAM" id="MobiDB-lite"/>
    </source>
</evidence>
<sequence length="248" mass="28156">MHKLVLIFFSISFLMLGKQKYHVFADSASESGSDEVHFVNGDGNALESLHINSSKTDISDGKREAEILLLNNCSAIAVNTNHEQEDIQATSKFNERRKDSPANHYDNKEDSIESNHTIDIQATSKFTERRKDSSINLYVHNTTDHKDELPESMYIVEPLSLDDDDDQPVKSTNSSEYDIQRKFIESIKNISRKMVKSLMAVLEKFNIVEGKDADYVLRMQLHRNAGLTQKELNSSNAIKNVDEKSSEN</sequence>
<feature type="region of interest" description="Disordered" evidence="1">
    <location>
        <begin position="84"/>
        <end position="114"/>
    </location>
</feature>
<protein>
    <submittedName>
        <fullName evidence="3">Uncharacterized protein</fullName>
    </submittedName>
</protein>
<evidence type="ECO:0000313" key="3">
    <source>
        <dbReference type="EMBL" id="KRY53973.1"/>
    </source>
</evidence>
<organism evidence="3 4">
    <name type="scientific">Trichinella britovi</name>
    <name type="common">Parasitic roundworm</name>
    <dbReference type="NCBI Taxonomy" id="45882"/>
    <lineage>
        <taxon>Eukaryota</taxon>
        <taxon>Metazoa</taxon>
        <taxon>Ecdysozoa</taxon>
        <taxon>Nematoda</taxon>
        <taxon>Enoplea</taxon>
        <taxon>Dorylaimia</taxon>
        <taxon>Trichinellida</taxon>
        <taxon>Trichinellidae</taxon>
        <taxon>Trichinella</taxon>
    </lineage>
</organism>
<name>A0A0V1CXH2_TRIBR</name>
<comment type="caution">
    <text evidence="3">The sequence shown here is derived from an EMBL/GenBank/DDBJ whole genome shotgun (WGS) entry which is preliminary data.</text>
</comment>
<dbReference type="EMBL" id="JYDI01000077">
    <property type="protein sequence ID" value="KRY53973.1"/>
    <property type="molecule type" value="Genomic_DNA"/>
</dbReference>
<dbReference type="Proteomes" id="UP000054653">
    <property type="component" value="Unassembled WGS sequence"/>
</dbReference>
<proteinExistence type="predicted"/>
<gene>
    <name evidence="3" type="ORF">T03_10588</name>
</gene>
<keyword evidence="4" id="KW-1185">Reference proteome</keyword>
<accession>A0A0V1CXH2</accession>
<evidence type="ECO:0000313" key="4">
    <source>
        <dbReference type="Proteomes" id="UP000054653"/>
    </source>
</evidence>